<feature type="domain" description="D-isomer specific 2-hydroxyacid dehydrogenase NAD-binding" evidence="7">
    <location>
        <begin position="116"/>
        <end position="290"/>
    </location>
</feature>
<dbReference type="Pfam" id="PF00389">
    <property type="entry name" value="2-Hacid_dh"/>
    <property type="match status" value="1"/>
</dbReference>
<feature type="domain" description="D-isomer specific 2-hydroxyacid dehydrogenase catalytic" evidence="6">
    <location>
        <begin position="34"/>
        <end position="324"/>
    </location>
</feature>
<dbReference type="Gene3D" id="3.40.50.720">
    <property type="entry name" value="NAD(P)-binding Rossmann-like Domain"/>
    <property type="match status" value="2"/>
</dbReference>
<dbReference type="RefSeq" id="WP_179564507.1">
    <property type="nucleotide sequence ID" value="NZ_JACBZY010000001.1"/>
</dbReference>
<evidence type="ECO:0000256" key="4">
    <source>
        <dbReference type="ARBA" id="ARBA00023027"/>
    </source>
</evidence>
<dbReference type="PROSITE" id="PS00065">
    <property type="entry name" value="D_2_HYDROXYACID_DH_1"/>
    <property type="match status" value="1"/>
</dbReference>
<dbReference type="InterPro" id="IPR029752">
    <property type="entry name" value="D-isomer_DH_CS1"/>
</dbReference>
<proteinExistence type="inferred from homology"/>
<name>A0A852Y724_9MICO</name>
<comment type="similarity">
    <text evidence="1 5">Belongs to the D-isomer specific 2-hydroxyacid dehydrogenase family.</text>
</comment>
<evidence type="ECO:0000256" key="5">
    <source>
        <dbReference type="RuleBase" id="RU003719"/>
    </source>
</evidence>
<evidence type="ECO:0000256" key="2">
    <source>
        <dbReference type="ARBA" id="ARBA00022605"/>
    </source>
</evidence>
<dbReference type="FunFam" id="3.40.50.720:FF:000203">
    <property type="entry name" value="D-3-phosphoglycerate dehydrogenase (SerA)"/>
    <property type="match status" value="1"/>
</dbReference>
<dbReference type="PANTHER" id="PTHR42789:SF1">
    <property type="entry name" value="D-ISOMER SPECIFIC 2-HYDROXYACID DEHYDROGENASE FAMILY PROTEIN (AFU_ORTHOLOGUE AFUA_6G10090)"/>
    <property type="match status" value="1"/>
</dbReference>
<dbReference type="EMBL" id="JACBZY010000001">
    <property type="protein sequence ID" value="NYG97672.1"/>
    <property type="molecule type" value="Genomic_DNA"/>
</dbReference>
<accession>A0A852Y724</accession>
<gene>
    <name evidence="8" type="ORF">BJ979_000298</name>
</gene>
<evidence type="ECO:0000256" key="3">
    <source>
        <dbReference type="ARBA" id="ARBA00023002"/>
    </source>
</evidence>
<dbReference type="AlphaFoldDB" id="A0A852Y724"/>
<reference evidence="8 9" key="1">
    <citation type="submission" date="2020-07" db="EMBL/GenBank/DDBJ databases">
        <title>Sequencing the genomes of 1000 actinobacteria strains.</title>
        <authorList>
            <person name="Klenk H.-P."/>
        </authorList>
    </citation>
    <scope>NUCLEOTIDE SEQUENCE [LARGE SCALE GENOMIC DNA]</scope>
    <source>
        <strain evidence="8 9">DSM 23141</strain>
    </source>
</reference>
<keyword evidence="4" id="KW-0520">NAD</keyword>
<evidence type="ECO:0000256" key="1">
    <source>
        <dbReference type="ARBA" id="ARBA00005854"/>
    </source>
</evidence>
<dbReference type="SUPFAM" id="SSF52283">
    <property type="entry name" value="Formate/glycerate dehydrogenase catalytic domain-like"/>
    <property type="match status" value="1"/>
</dbReference>
<organism evidence="8 9">
    <name type="scientific">Schumannella luteola</name>
    <dbReference type="NCBI Taxonomy" id="472059"/>
    <lineage>
        <taxon>Bacteria</taxon>
        <taxon>Bacillati</taxon>
        <taxon>Actinomycetota</taxon>
        <taxon>Actinomycetes</taxon>
        <taxon>Micrococcales</taxon>
        <taxon>Microbacteriaceae</taxon>
        <taxon>Schumannella</taxon>
    </lineage>
</organism>
<comment type="caution">
    <text evidence="8">The sequence shown here is derived from an EMBL/GenBank/DDBJ whole genome shotgun (WGS) entry which is preliminary data.</text>
</comment>
<dbReference type="InterPro" id="IPR036291">
    <property type="entry name" value="NAD(P)-bd_dom_sf"/>
</dbReference>
<evidence type="ECO:0000259" key="6">
    <source>
        <dbReference type="Pfam" id="PF00389"/>
    </source>
</evidence>
<protein>
    <submittedName>
        <fullName evidence="8">Phosphoglycerate dehydrogenase-like enzyme</fullName>
    </submittedName>
</protein>
<dbReference type="InterPro" id="IPR050857">
    <property type="entry name" value="D-2-hydroxyacid_DH"/>
</dbReference>
<dbReference type="InterPro" id="IPR006140">
    <property type="entry name" value="D-isomer_DH_NAD-bd"/>
</dbReference>
<dbReference type="Pfam" id="PF02826">
    <property type="entry name" value="2-Hacid_dh_C"/>
    <property type="match status" value="1"/>
</dbReference>
<dbReference type="SUPFAM" id="SSF51735">
    <property type="entry name" value="NAD(P)-binding Rossmann-fold domains"/>
    <property type="match status" value="1"/>
</dbReference>
<sequence length="332" mass="34593">MTYRVAITRGMADDHGTTIFGDLGLDRLDAEGIEWQVLADDVAELRADQLDGVDAVIVLGGEKLTAASLPGDGRLKHAARFGAGFDAIDIDAATANGVAVTNTSEAVRRPVADAAVALLFAAAHNLVVKDHLVRDGRWGERHHWHGRGLTGRRVGVIGFGGIGSETARLVSALGVETVAWNRSDRSAEAAELGIPLVGFDELLATSDYVIVTVAGNAGTAHLIGERELALMPAHAQLINVARGSVVDETALVRALEQGGIAGAALDVFEAEPLPTSSPLIGRDDVILAPHALCWTDAFAQAVSRSVIDSVLAIARGEAPATIVNPEAVPVRS</sequence>
<evidence type="ECO:0000313" key="8">
    <source>
        <dbReference type="EMBL" id="NYG97672.1"/>
    </source>
</evidence>
<dbReference type="GO" id="GO:0051287">
    <property type="term" value="F:NAD binding"/>
    <property type="evidence" value="ECO:0007669"/>
    <property type="project" value="InterPro"/>
</dbReference>
<dbReference type="GO" id="GO:0008652">
    <property type="term" value="P:amino acid biosynthetic process"/>
    <property type="evidence" value="ECO:0007669"/>
    <property type="project" value="UniProtKB-KW"/>
</dbReference>
<dbReference type="PANTHER" id="PTHR42789">
    <property type="entry name" value="D-ISOMER SPECIFIC 2-HYDROXYACID DEHYDROGENASE FAMILY PROTEIN (AFU_ORTHOLOGUE AFUA_6G10090)"/>
    <property type="match status" value="1"/>
</dbReference>
<evidence type="ECO:0000313" key="9">
    <source>
        <dbReference type="Proteomes" id="UP000553888"/>
    </source>
</evidence>
<dbReference type="Proteomes" id="UP000553888">
    <property type="component" value="Unassembled WGS sequence"/>
</dbReference>
<dbReference type="GO" id="GO:0016616">
    <property type="term" value="F:oxidoreductase activity, acting on the CH-OH group of donors, NAD or NADP as acceptor"/>
    <property type="evidence" value="ECO:0007669"/>
    <property type="project" value="InterPro"/>
</dbReference>
<evidence type="ECO:0000259" key="7">
    <source>
        <dbReference type="Pfam" id="PF02826"/>
    </source>
</evidence>
<keyword evidence="2" id="KW-0028">Amino-acid biosynthesis</keyword>
<keyword evidence="3 5" id="KW-0560">Oxidoreductase</keyword>
<dbReference type="InterPro" id="IPR006139">
    <property type="entry name" value="D-isomer_2_OHA_DH_cat_dom"/>
</dbReference>
<keyword evidence="9" id="KW-1185">Reference proteome</keyword>